<evidence type="ECO:0000313" key="2">
    <source>
        <dbReference type="Proteomes" id="UP000664701"/>
    </source>
</evidence>
<accession>A0ABZ2SSB0</accession>
<evidence type="ECO:0000313" key="1">
    <source>
        <dbReference type="EMBL" id="WYJ77915.1"/>
    </source>
</evidence>
<proteinExistence type="predicted"/>
<sequence>MNKATRTHIRSLLWKYKVIKKTLRDFSDVMNNQENIFLEYPFIGIENCWTMNQIVFHKMFLQIISDILDDSTSEVQAIFNSKYLHGHPSKENAIVAMETFLSESTVKRRDNEFLKEIAERLGWLSV</sequence>
<name>A0ABZ2SSB0_9ENTE</name>
<keyword evidence="2" id="KW-1185">Reference proteome</keyword>
<protein>
    <recommendedName>
        <fullName evidence="3">Transcriptional regulator</fullName>
    </recommendedName>
</protein>
<gene>
    <name evidence="1" type="ORF">DOK78_002555</name>
</gene>
<organism evidence="1 2">
    <name type="scientific">Candidatus Enterococcus lowellii</name>
    <dbReference type="NCBI Taxonomy" id="2230877"/>
    <lineage>
        <taxon>Bacteria</taxon>
        <taxon>Bacillati</taxon>
        <taxon>Bacillota</taxon>
        <taxon>Bacilli</taxon>
        <taxon>Lactobacillales</taxon>
        <taxon>Enterococcaceae</taxon>
        <taxon>Enterococcus</taxon>
    </lineage>
</organism>
<reference evidence="1 2" key="1">
    <citation type="submission" date="2024-03" db="EMBL/GenBank/DDBJ databases">
        <title>The Genome Sequence of Enterococcus sp. DIV2402.</title>
        <authorList>
            <consortium name="The Broad Institute Genomics Platform"/>
            <consortium name="The Broad Institute Microbial Omics Core"/>
            <consortium name="The Broad Institute Genomic Center for Infectious Diseases"/>
            <person name="Earl A."/>
            <person name="Manson A."/>
            <person name="Gilmore M."/>
            <person name="Schwartman J."/>
            <person name="Shea T."/>
            <person name="Abouelleil A."/>
            <person name="Cao P."/>
            <person name="Chapman S."/>
            <person name="Cusick C."/>
            <person name="Young S."/>
            <person name="Neafsey D."/>
            <person name="Nusbaum C."/>
            <person name="Birren B."/>
        </authorList>
    </citation>
    <scope>NUCLEOTIDE SEQUENCE [LARGE SCALE GENOMIC DNA]</scope>
    <source>
        <strain evidence="1 2">DIV2402</strain>
    </source>
</reference>
<evidence type="ECO:0008006" key="3">
    <source>
        <dbReference type="Google" id="ProtNLM"/>
    </source>
</evidence>
<dbReference type="Proteomes" id="UP000664701">
    <property type="component" value="Chromosome"/>
</dbReference>
<dbReference type="RefSeq" id="WP_207871922.1">
    <property type="nucleotide sequence ID" value="NZ_CP147251.1"/>
</dbReference>
<dbReference type="EMBL" id="CP147251">
    <property type="protein sequence ID" value="WYJ77915.1"/>
    <property type="molecule type" value="Genomic_DNA"/>
</dbReference>